<evidence type="ECO:0008006" key="4">
    <source>
        <dbReference type="Google" id="ProtNLM"/>
    </source>
</evidence>
<keyword evidence="3" id="KW-1185">Reference proteome</keyword>
<accession>A0A365U4H4</accession>
<sequence length="195" mass="22039">MGRLLRLLPLLAALFAAACATMPPGGPPRGEERQIAELAATLMALGPEVDPEEAARAARISYEHTHRLALEYEITDPPLVHNTKVNMGLKPRGLCWHWAEDMEARLKQEGFETLELHRAIANADNPFRIDHSTAIISAKGDSMFDGVVLDPWREGGILFWEHTREDTDYNWRPRGLVLSEKRERALSRRFEPARP</sequence>
<dbReference type="Proteomes" id="UP000253370">
    <property type="component" value="Unassembled WGS sequence"/>
</dbReference>
<organism evidence="2 3">
    <name type="scientific">Rhodosalinus halophilus</name>
    <dbReference type="NCBI Taxonomy" id="2259333"/>
    <lineage>
        <taxon>Bacteria</taxon>
        <taxon>Pseudomonadati</taxon>
        <taxon>Pseudomonadota</taxon>
        <taxon>Alphaproteobacteria</taxon>
        <taxon>Rhodobacterales</taxon>
        <taxon>Paracoccaceae</taxon>
        <taxon>Rhodosalinus</taxon>
    </lineage>
</organism>
<evidence type="ECO:0000313" key="3">
    <source>
        <dbReference type="Proteomes" id="UP000253370"/>
    </source>
</evidence>
<dbReference type="PROSITE" id="PS51257">
    <property type="entry name" value="PROKAR_LIPOPROTEIN"/>
    <property type="match status" value="1"/>
</dbReference>
<reference evidence="2 3" key="1">
    <citation type="submission" date="2018-07" db="EMBL/GenBank/DDBJ databases">
        <title>Rhodosalinus sp. strain E84T genomic sequence and assembly.</title>
        <authorList>
            <person name="Liu Z.-W."/>
            <person name="Lu D.-C."/>
        </authorList>
    </citation>
    <scope>NUCLEOTIDE SEQUENCE [LARGE SCALE GENOMIC DNA]</scope>
    <source>
        <strain evidence="2 3">E84</strain>
    </source>
</reference>
<dbReference type="AlphaFoldDB" id="A0A365U4H4"/>
<proteinExistence type="predicted"/>
<keyword evidence="1" id="KW-0732">Signal</keyword>
<evidence type="ECO:0000313" key="2">
    <source>
        <dbReference type="EMBL" id="RBI82811.1"/>
    </source>
</evidence>
<name>A0A365U4H4_9RHOB</name>
<dbReference type="EMBL" id="QNTQ01000028">
    <property type="protein sequence ID" value="RBI82811.1"/>
    <property type="molecule type" value="Genomic_DNA"/>
</dbReference>
<gene>
    <name evidence="2" type="ORF">DRV85_18145</name>
</gene>
<comment type="caution">
    <text evidence="2">The sequence shown here is derived from an EMBL/GenBank/DDBJ whole genome shotgun (WGS) entry which is preliminary data.</text>
</comment>
<feature type="chain" id="PRO_5016696115" description="Lipoprotein" evidence="1">
    <location>
        <begin position="21"/>
        <end position="195"/>
    </location>
</feature>
<dbReference type="OrthoDB" id="5339359at2"/>
<feature type="signal peptide" evidence="1">
    <location>
        <begin position="1"/>
        <end position="20"/>
    </location>
</feature>
<evidence type="ECO:0000256" key="1">
    <source>
        <dbReference type="SAM" id="SignalP"/>
    </source>
</evidence>
<dbReference type="RefSeq" id="WP_113290889.1">
    <property type="nucleotide sequence ID" value="NZ_QNTQ01000028.1"/>
</dbReference>
<protein>
    <recommendedName>
        <fullName evidence="4">Lipoprotein</fullName>
    </recommendedName>
</protein>